<sequence length="147" mass="15716">MCPFAHMGHVFPWRATPHAVDETTPQDGLGAGEGRSMSTPVLARPAAHRGVGVLQAGLRTRRVDARCIQMRIAFPRASWGCAAVALDPPNSAYRCGGSAGLANESSRTGFPIIPGQNRPGHLKSRRTLRCLRLRVKGALRRDGGGIL</sequence>
<reference evidence="1 2" key="1">
    <citation type="submission" date="2015-04" db="EMBL/GenBank/DDBJ databases">
        <title>Complete Sequence for the Genome of the Thioalkalivibrio versutus D301.</title>
        <authorList>
            <person name="Mu T."/>
            <person name="Zhou J."/>
            <person name="Xu X."/>
        </authorList>
    </citation>
    <scope>NUCLEOTIDE SEQUENCE [LARGE SCALE GENOMIC DNA]</scope>
    <source>
        <strain evidence="1 2">D301</strain>
    </source>
</reference>
<protein>
    <submittedName>
        <fullName evidence="1">Uncharacterized protein</fullName>
    </submittedName>
</protein>
<dbReference type="PATRIC" id="fig|106634.4.peg.975"/>
<evidence type="ECO:0000313" key="2">
    <source>
        <dbReference type="Proteomes" id="UP000064201"/>
    </source>
</evidence>
<gene>
    <name evidence="1" type="ORF">TVD_04775</name>
</gene>
<dbReference type="Proteomes" id="UP000064201">
    <property type="component" value="Chromosome"/>
</dbReference>
<dbReference type="EMBL" id="CP011367">
    <property type="protein sequence ID" value="AKJ94727.1"/>
    <property type="molecule type" value="Genomic_DNA"/>
</dbReference>
<dbReference type="KEGG" id="tvr:TVD_04775"/>
<accession>A0A0G3G5H3</accession>
<dbReference type="AlphaFoldDB" id="A0A0G3G5H3"/>
<dbReference type="STRING" id="106634.TVD_04775"/>
<name>A0A0G3G5H3_9GAMM</name>
<evidence type="ECO:0000313" key="1">
    <source>
        <dbReference type="EMBL" id="AKJ94727.1"/>
    </source>
</evidence>
<proteinExistence type="predicted"/>
<keyword evidence="2" id="KW-1185">Reference proteome</keyword>
<organism evidence="1 2">
    <name type="scientific">Thioalkalivibrio versutus</name>
    <dbReference type="NCBI Taxonomy" id="106634"/>
    <lineage>
        <taxon>Bacteria</taxon>
        <taxon>Pseudomonadati</taxon>
        <taxon>Pseudomonadota</taxon>
        <taxon>Gammaproteobacteria</taxon>
        <taxon>Chromatiales</taxon>
        <taxon>Ectothiorhodospiraceae</taxon>
        <taxon>Thioalkalivibrio</taxon>
    </lineage>
</organism>